<feature type="transmembrane region" description="Helical" evidence="1">
    <location>
        <begin position="35"/>
        <end position="58"/>
    </location>
</feature>
<keyword evidence="1" id="KW-0812">Transmembrane</keyword>
<sequence>MINSTKIYANSLSDALKEVNNLSESSDVGSFMDSVISLAIPLAVFSVFALLAFAAYQLMTSQGDPDKLKQGKEVITNAIIGFLFILMSVAILLLISNLFGINIGGR</sequence>
<organism evidence="2 3">
    <name type="scientific">Candidatus Dojkabacteria bacterium HGW-Dojkabacteria-1</name>
    <dbReference type="NCBI Taxonomy" id="2013761"/>
    <lineage>
        <taxon>Bacteria</taxon>
        <taxon>Candidatus Dojkabacteria</taxon>
    </lineage>
</organism>
<evidence type="ECO:0000313" key="2">
    <source>
        <dbReference type="EMBL" id="PKN02444.1"/>
    </source>
</evidence>
<accession>A0A2N2F2J0</accession>
<evidence type="ECO:0000256" key="1">
    <source>
        <dbReference type="SAM" id="Phobius"/>
    </source>
</evidence>
<feature type="transmembrane region" description="Helical" evidence="1">
    <location>
        <begin position="79"/>
        <end position="101"/>
    </location>
</feature>
<dbReference type="EMBL" id="PHAO01000001">
    <property type="protein sequence ID" value="PKN02444.1"/>
    <property type="molecule type" value="Genomic_DNA"/>
</dbReference>
<dbReference type="AlphaFoldDB" id="A0A2N2F2J0"/>
<proteinExistence type="predicted"/>
<reference evidence="2 3" key="1">
    <citation type="journal article" date="2017" name="ISME J.">
        <title>Potential for microbial H2 and metal transformations associated with novel bacteria and archaea in deep terrestrial subsurface sediments.</title>
        <authorList>
            <person name="Hernsdorf A.W."/>
            <person name="Amano Y."/>
            <person name="Miyakawa K."/>
            <person name="Ise K."/>
            <person name="Suzuki Y."/>
            <person name="Anantharaman K."/>
            <person name="Probst A."/>
            <person name="Burstein D."/>
            <person name="Thomas B.C."/>
            <person name="Banfield J.F."/>
        </authorList>
    </citation>
    <scope>NUCLEOTIDE SEQUENCE [LARGE SCALE GENOMIC DNA]</scope>
    <source>
        <strain evidence="2">HGW-Dojkabacteria-1</strain>
    </source>
</reference>
<comment type="caution">
    <text evidence="2">The sequence shown here is derived from an EMBL/GenBank/DDBJ whole genome shotgun (WGS) entry which is preliminary data.</text>
</comment>
<evidence type="ECO:0000313" key="3">
    <source>
        <dbReference type="Proteomes" id="UP000233417"/>
    </source>
</evidence>
<protein>
    <submittedName>
        <fullName evidence="2">Uncharacterized protein</fullName>
    </submittedName>
</protein>
<dbReference type="Proteomes" id="UP000233417">
    <property type="component" value="Unassembled WGS sequence"/>
</dbReference>
<name>A0A2N2F2J0_9BACT</name>
<gene>
    <name evidence="2" type="ORF">CVU76_00150</name>
</gene>
<keyword evidence="1" id="KW-1133">Transmembrane helix</keyword>
<keyword evidence="1" id="KW-0472">Membrane</keyword>